<feature type="compositionally biased region" description="Low complexity" evidence="1">
    <location>
        <begin position="268"/>
        <end position="285"/>
    </location>
</feature>
<evidence type="ECO:0000256" key="1">
    <source>
        <dbReference type="SAM" id="MobiDB-lite"/>
    </source>
</evidence>
<dbReference type="EMBL" id="AKCR02000389">
    <property type="protein sequence ID" value="PKK17208.1"/>
    <property type="molecule type" value="Genomic_DNA"/>
</dbReference>
<feature type="compositionally biased region" description="Gly residues" evidence="1">
    <location>
        <begin position="19"/>
        <end position="33"/>
    </location>
</feature>
<feature type="region of interest" description="Disordered" evidence="1">
    <location>
        <begin position="1"/>
        <end position="46"/>
    </location>
</feature>
<accession>A0A2I0LIF4</accession>
<dbReference type="AlphaFoldDB" id="A0A2I0LIF4"/>
<dbReference type="InParanoid" id="A0A2I0LIF4"/>
<evidence type="ECO:0000313" key="3">
    <source>
        <dbReference type="Proteomes" id="UP000053872"/>
    </source>
</evidence>
<feature type="region of interest" description="Disordered" evidence="1">
    <location>
        <begin position="266"/>
        <end position="295"/>
    </location>
</feature>
<organism evidence="2 3">
    <name type="scientific">Columba livia</name>
    <name type="common">Rock dove</name>
    <dbReference type="NCBI Taxonomy" id="8932"/>
    <lineage>
        <taxon>Eukaryota</taxon>
        <taxon>Metazoa</taxon>
        <taxon>Chordata</taxon>
        <taxon>Craniata</taxon>
        <taxon>Vertebrata</taxon>
        <taxon>Euteleostomi</taxon>
        <taxon>Archelosauria</taxon>
        <taxon>Archosauria</taxon>
        <taxon>Dinosauria</taxon>
        <taxon>Saurischia</taxon>
        <taxon>Theropoda</taxon>
        <taxon>Coelurosauria</taxon>
        <taxon>Aves</taxon>
        <taxon>Neognathae</taxon>
        <taxon>Neoaves</taxon>
        <taxon>Columbimorphae</taxon>
        <taxon>Columbiformes</taxon>
        <taxon>Columbidae</taxon>
        <taxon>Columba</taxon>
    </lineage>
</organism>
<feature type="compositionally biased region" description="Basic and acidic residues" evidence="1">
    <location>
        <begin position="163"/>
        <end position="174"/>
    </location>
</feature>
<feature type="region of interest" description="Disordered" evidence="1">
    <location>
        <begin position="163"/>
        <end position="198"/>
    </location>
</feature>
<feature type="non-terminal residue" evidence="2">
    <location>
        <position position="328"/>
    </location>
</feature>
<reference evidence="2 3" key="1">
    <citation type="journal article" date="2013" name="Science">
        <title>Genomic diversity and evolution of the head crest in the rock pigeon.</title>
        <authorList>
            <person name="Shapiro M.D."/>
            <person name="Kronenberg Z."/>
            <person name="Li C."/>
            <person name="Domyan E.T."/>
            <person name="Pan H."/>
            <person name="Campbell M."/>
            <person name="Tan H."/>
            <person name="Huff C.D."/>
            <person name="Hu H."/>
            <person name="Vickrey A.I."/>
            <person name="Nielsen S.C."/>
            <person name="Stringham S.A."/>
            <person name="Hu H."/>
            <person name="Willerslev E."/>
            <person name="Gilbert M.T."/>
            <person name="Yandell M."/>
            <person name="Zhang G."/>
            <person name="Wang J."/>
        </authorList>
    </citation>
    <scope>NUCLEOTIDE SEQUENCE [LARGE SCALE GENOMIC DNA]</scope>
    <source>
        <tissue evidence="2">Blood</tissue>
    </source>
</reference>
<protein>
    <submittedName>
        <fullName evidence="2">Potassium-transporting ATPase alpha chain 1-like</fullName>
    </submittedName>
</protein>
<dbReference type="Proteomes" id="UP000053872">
    <property type="component" value="Unassembled WGS sequence"/>
</dbReference>
<evidence type="ECO:0000313" key="2">
    <source>
        <dbReference type="EMBL" id="PKK17208.1"/>
    </source>
</evidence>
<feature type="compositionally biased region" description="Gly residues" evidence="1">
    <location>
        <begin position="1"/>
        <end position="12"/>
    </location>
</feature>
<feature type="compositionally biased region" description="Low complexity" evidence="1">
    <location>
        <begin position="178"/>
        <end position="188"/>
    </location>
</feature>
<gene>
    <name evidence="2" type="ORF">A306_00014896</name>
</gene>
<proteinExistence type="predicted"/>
<keyword evidence="3" id="KW-1185">Reference proteome</keyword>
<sequence>MGAAQGPGGGAGRPVARGLRGGVRRAGGPGGARAGWVPFPHRSPDLRQPQEVHRLYVDQEHPRADPVSHLHHGQRAPPPGLHHHPLHRALHRHRERHPVVRGVRGLLRGHGAGGLVAAAVRGAAPALGGRARAGAAGQLWAAVDVLAAAVPAVHVLHRVLHQHRDVSDRRRADPQDPAPLAAPAGALPEPHPGHRHRVPGLHRLLPLLLPRDAQRLQLHAHPVPMVVRPDALWAPHPHLRRDPETGSEETPRKLVGPGALLLRWRLHGTPGSPPGLLGPSRTPGSPQTPPKIPLGTPNHPFHPLFASVQHHFRSPRRLGAISKPPPHC</sequence>
<comment type="caution">
    <text evidence="2">The sequence shown here is derived from an EMBL/GenBank/DDBJ whole genome shotgun (WGS) entry which is preliminary data.</text>
</comment>
<name>A0A2I0LIF4_COLLI</name>